<dbReference type="PATRIC" id="fig|33050.5.peg.3740"/>
<dbReference type="PANTHER" id="PTHR30055:SF234">
    <property type="entry name" value="HTH-TYPE TRANSCRIPTIONAL REGULATOR BETI"/>
    <property type="match status" value="1"/>
</dbReference>
<proteinExistence type="predicted"/>
<feature type="DNA-binding region" description="H-T-H motif" evidence="4">
    <location>
        <begin position="51"/>
        <end position="70"/>
    </location>
</feature>
<evidence type="ECO:0000256" key="4">
    <source>
        <dbReference type="PROSITE-ProRule" id="PRU00335"/>
    </source>
</evidence>
<dbReference type="SUPFAM" id="SSF46689">
    <property type="entry name" value="Homeodomain-like"/>
    <property type="match status" value="1"/>
</dbReference>
<evidence type="ECO:0000256" key="2">
    <source>
        <dbReference type="ARBA" id="ARBA00023125"/>
    </source>
</evidence>
<dbReference type="PANTHER" id="PTHR30055">
    <property type="entry name" value="HTH-TYPE TRANSCRIPTIONAL REGULATOR RUTR"/>
    <property type="match status" value="1"/>
</dbReference>
<evidence type="ECO:0000256" key="1">
    <source>
        <dbReference type="ARBA" id="ARBA00023015"/>
    </source>
</evidence>
<evidence type="ECO:0000259" key="5">
    <source>
        <dbReference type="PROSITE" id="PS50977"/>
    </source>
</evidence>
<dbReference type="InterPro" id="IPR009057">
    <property type="entry name" value="Homeodomain-like_sf"/>
</dbReference>
<dbReference type="Gene3D" id="1.10.357.10">
    <property type="entry name" value="Tetracycline Repressor, domain 2"/>
    <property type="match status" value="1"/>
</dbReference>
<reference evidence="6 7" key="1">
    <citation type="journal article" date="2015" name="Genome Announc.">
        <title>Complete Genome Sequence of Polypropylene Glycol- and Polyethylene Glycol-Degrading Sphingopyxis macrogoltabida Strain EY-1.</title>
        <authorList>
            <person name="Ohtsubo Y."/>
            <person name="Nagata Y."/>
            <person name="Numata M."/>
            <person name="Tsuchikane K."/>
            <person name="Hosoyama A."/>
            <person name="Yamazoe A."/>
            <person name="Tsuda M."/>
            <person name="Fujita N."/>
            <person name="Kawai F."/>
        </authorList>
    </citation>
    <scope>NUCLEOTIDE SEQUENCE [LARGE SCALE GENOMIC DNA]</scope>
    <source>
        <strain evidence="6 7">EY-1</strain>
    </source>
</reference>
<evidence type="ECO:0000313" key="6">
    <source>
        <dbReference type="EMBL" id="ALH82186.1"/>
    </source>
</evidence>
<name>A0A0N9V373_SPHMC</name>
<dbReference type="GO" id="GO:0000976">
    <property type="term" value="F:transcription cis-regulatory region binding"/>
    <property type="evidence" value="ECO:0007669"/>
    <property type="project" value="TreeGrafter"/>
</dbReference>
<evidence type="ECO:0000256" key="3">
    <source>
        <dbReference type="ARBA" id="ARBA00023163"/>
    </source>
</evidence>
<sequence length="215" mass="24417">MRQKFIFVKFWDFLRIMIDTELETEVARRTQARILDAANQVIAKVGYKRLRMEAVAKGSGITRQTIYNYFPNKQQLATAVLLREGALVNERAKQNIPDDLEGEALLSAAVLALVDAARAMPIFEGLFEEGSMGYVNELAEHSQVIERMMHDYWAPVIGRIAAAGRVRTDIAAERIEWWLSFVYRALLQRPAEDLDDRAGMDALVRNFLAPAVMSR</sequence>
<dbReference type="GO" id="GO:0003700">
    <property type="term" value="F:DNA-binding transcription factor activity"/>
    <property type="evidence" value="ECO:0007669"/>
    <property type="project" value="TreeGrafter"/>
</dbReference>
<dbReference type="PROSITE" id="PS50977">
    <property type="entry name" value="HTH_TETR_2"/>
    <property type="match status" value="1"/>
</dbReference>
<dbReference type="EMBL" id="CP012700">
    <property type="protein sequence ID" value="ALH82186.1"/>
    <property type="molecule type" value="Genomic_DNA"/>
</dbReference>
<dbReference type="KEGG" id="smag:AN936_18035"/>
<dbReference type="InterPro" id="IPR001647">
    <property type="entry name" value="HTH_TetR"/>
</dbReference>
<organism evidence="6 7">
    <name type="scientific">Sphingopyxis macrogoltabida</name>
    <name type="common">Sphingomonas macrogoltabidus</name>
    <dbReference type="NCBI Taxonomy" id="33050"/>
    <lineage>
        <taxon>Bacteria</taxon>
        <taxon>Pseudomonadati</taxon>
        <taxon>Pseudomonadota</taxon>
        <taxon>Alphaproteobacteria</taxon>
        <taxon>Sphingomonadales</taxon>
        <taxon>Sphingomonadaceae</taxon>
        <taxon>Sphingopyxis</taxon>
    </lineage>
</organism>
<dbReference type="Pfam" id="PF00440">
    <property type="entry name" value="TetR_N"/>
    <property type="match status" value="1"/>
</dbReference>
<accession>A0A0N9V373</accession>
<protein>
    <recommendedName>
        <fullName evidence="5">HTH tetR-type domain-containing protein</fullName>
    </recommendedName>
</protein>
<keyword evidence="2 4" id="KW-0238">DNA-binding</keyword>
<dbReference type="Proteomes" id="UP000058074">
    <property type="component" value="Chromosome"/>
</dbReference>
<feature type="domain" description="HTH tetR-type" evidence="5">
    <location>
        <begin position="28"/>
        <end position="88"/>
    </location>
</feature>
<dbReference type="AlphaFoldDB" id="A0A0N9V373"/>
<dbReference type="PRINTS" id="PR00455">
    <property type="entry name" value="HTHTETR"/>
</dbReference>
<dbReference type="InterPro" id="IPR050109">
    <property type="entry name" value="HTH-type_TetR-like_transc_reg"/>
</dbReference>
<keyword evidence="3" id="KW-0804">Transcription</keyword>
<keyword evidence="1" id="KW-0805">Transcription regulation</keyword>
<gene>
    <name evidence="6" type="ORF">AN936_18035</name>
</gene>
<evidence type="ECO:0000313" key="7">
    <source>
        <dbReference type="Proteomes" id="UP000058074"/>
    </source>
</evidence>